<dbReference type="CDD" id="cd01146">
    <property type="entry name" value="FhuD"/>
    <property type="match status" value="1"/>
</dbReference>
<dbReference type="SUPFAM" id="SSF53807">
    <property type="entry name" value="Helical backbone' metal receptor"/>
    <property type="match status" value="1"/>
</dbReference>
<feature type="coiled-coil region" evidence="6">
    <location>
        <begin position="149"/>
        <end position="176"/>
    </location>
</feature>
<dbReference type="InterPro" id="IPR051313">
    <property type="entry name" value="Bact_iron-sidero_bind"/>
</dbReference>
<evidence type="ECO:0000256" key="6">
    <source>
        <dbReference type="SAM" id="Coils"/>
    </source>
</evidence>
<dbReference type="Gene3D" id="3.40.50.1980">
    <property type="entry name" value="Nitrogenase molybdenum iron protein domain"/>
    <property type="match status" value="2"/>
</dbReference>
<sequence>MLMKLPYSLSFLALILLFVFNPCYAQITVEDSLGKRTLSSVPIRVATLNWDVAEQVIELGVTPIAMPNIEGYKQWVVKPTASNSIQDIGTRVEPNLERLAELNPDVIIIASPQLDLLDRLEQIAPVLYYQTYSADHNNISSAIENYRRIAKVLGKVEFAEQRLDTMRKRLNDLKQQLSIAYGGSLPNVAVFRFSSLTSIYLYGDNSITQYALNQLGINPALPQPSTQWGVTQKRLMDLNKLFDDSVALYILPFDQEEKLKSSVLWKAMPFVQNNRVNSVESVWSYGGAMSIIYNAEALTQSLLEIAPHKIKTSSDK</sequence>
<dbReference type="PRINTS" id="PR01715">
    <property type="entry name" value="FERRIBNDNGPP"/>
</dbReference>
<keyword evidence="3" id="KW-0813">Transport</keyword>
<dbReference type="InterPro" id="IPR002491">
    <property type="entry name" value="ABC_transptr_periplasmic_BD"/>
</dbReference>
<dbReference type="RefSeq" id="WP_272139651.1">
    <property type="nucleotide sequence ID" value="NZ_JAQLOI010000003.1"/>
</dbReference>
<name>A0ABT4YVV1_9VIBR</name>
<evidence type="ECO:0000313" key="9">
    <source>
        <dbReference type="Proteomes" id="UP001210678"/>
    </source>
</evidence>
<comment type="caution">
    <text evidence="8">The sequence shown here is derived from an EMBL/GenBank/DDBJ whole genome shotgun (WGS) entry which is preliminary data.</text>
</comment>
<evidence type="ECO:0000256" key="5">
    <source>
        <dbReference type="ARBA" id="ARBA00022729"/>
    </source>
</evidence>
<evidence type="ECO:0000313" key="8">
    <source>
        <dbReference type="EMBL" id="MDB1125707.1"/>
    </source>
</evidence>
<accession>A0ABT4YVV1</accession>
<evidence type="ECO:0000256" key="1">
    <source>
        <dbReference type="ARBA" id="ARBA00004196"/>
    </source>
</evidence>
<keyword evidence="5" id="KW-0732">Signal</keyword>
<keyword evidence="4" id="KW-0406">Ion transport</keyword>
<evidence type="ECO:0000256" key="2">
    <source>
        <dbReference type="ARBA" id="ARBA00008814"/>
    </source>
</evidence>
<dbReference type="PANTHER" id="PTHR30532">
    <property type="entry name" value="IRON III DICITRATE-BINDING PERIPLASMIC PROTEIN"/>
    <property type="match status" value="1"/>
</dbReference>
<evidence type="ECO:0000259" key="7">
    <source>
        <dbReference type="PROSITE" id="PS50983"/>
    </source>
</evidence>
<evidence type="ECO:0000256" key="4">
    <source>
        <dbReference type="ARBA" id="ARBA00022496"/>
    </source>
</evidence>
<keyword evidence="4" id="KW-0410">Iron transport</keyword>
<dbReference type="PANTHER" id="PTHR30532:SF1">
    <property type="entry name" value="IRON(3+)-HYDROXAMATE-BINDING PROTEIN FHUD"/>
    <property type="match status" value="1"/>
</dbReference>
<feature type="domain" description="Fe/B12 periplasmic-binding" evidence="7">
    <location>
        <begin position="44"/>
        <end position="306"/>
    </location>
</feature>
<dbReference type="Proteomes" id="UP001210678">
    <property type="component" value="Unassembled WGS sequence"/>
</dbReference>
<dbReference type="EMBL" id="JAQLOI010000003">
    <property type="protein sequence ID" value="MDB1125707.1"/>
    <property type="molecule type" value="Genomic_DNA"/>
</dbReference>
<keyword evidence="4" id="KW-0408">Iron</keyword>
<gene>
    <name evidence="8" type="ORF">PGX00_19405</name>
</gene>
<organism evidence="8 9">
    <name type="scientific">Vibrio algarum</name>
    <dbReference type="NCBI Taxonomy" id="3020714"/>
    <lineage>
        <taxon>Bacteria</taxon>
        <taxon>Pseudomonadati</taxon>
        <taxon>Pseudomonadota</taxon>
        <taxon>Gammaproteobacteria</taxon>
        <taxon>Vibrionales</taxon>
        <taxon>Vibrionaceae</taxon>
        <taxon>Vibrio</taxon>
    </lineage>
</organism>
<comment type="similarity">
    <text evidence="2">Belongs to the bacterial solute-binding protein 8 family.</text>
</comment>
<evidence type="ECO:0000256" key="3">
    <source>
        <dbReference type="ARBA" id="ARBA00022448"/>
    </source>
</evidence>
<dbReference type="PROSITE" id="PS50983">
    <property type="entry name" value="FE_B12_PBP"/>
    <property type="match status" value="1"/>
</dbReference>
<dbReference type="Pfam" id="PF01497">
    <property type="entry name" value="Peripla_BP_2"/>
    <property type="match status" value="1"/>
</dbReference>
<proteinExistence type="inferred from homology"/>
<protein>
    <submittedName>
        <fullName evidence="8">Iron-siderophore ABC transporter substrate-binding protein</fullName>
    </submittedName>
</protein>
<comment type="subcellular location">
    <subcellularLocation>
        <location evidence="1">Cell envelope</location>
    </subcellularLocation>
</comment>
<reference evidence="8 9" key="1">
    <citation type="submission" date="2023-01" db="EMBL/GenBank/DDBJ databases">
        <title>Vibrio sp. KJ40-1 sp.nov, isolated from marine algae.</title>
        <authorList>
            <person name="Butt M."/>
            <person name="Kim J.M.J."/>
            <person name="Jeon C.O.C."/>
        </authorList>
    </citation>
    <scope>NUCLEOTIDE SEQUENCE [LARGE SCALE GENOMIC DNA]</scope>
    <source>
        <strain evidence="8 9">KJ40-1</strain>
    </source>
</reference>
<keyword evidence="6" id="KW-0175">Coiled coil</keyword>
<keyword evidence="9" id="KW-1185">Reference proteome</keyword>